<accession>A0AAU9K690</accession>
<dbReference type="EC" id="4.1.3.4" evidence="3"/>
<protein>
    <recommendedName>
        <fullName evidence="3">hydroxymethylglutaryl-CoA lyase</fullName>
        <ecNumber evidence="3">4.1.3.4</ecNumber>
    </recommendedName>
</protein>
<dbReference type="NCBIfam" id="NF004283">
    <property type="entry name" value="PRK05692.1"/>
    <property type="match status" value="1"/>
</dbReference>
<dbReference type="Pfam" id="PF00682">
    <property type="entry name" value="HMGL-like"/>
    <property type="match status" value="1"/>
</dbReference>
<keyword evidence="4" id="KW-0479">Metal-binding</keyword>
<dbReference type="InterPro" id="IPR013785">
    <property type="entry name" value="Aldolase_TIM"/>
</dbReference>
<evidence type="ECO:0000256" key="5">
    <source>
        <dbReference type="ARBA" id="ARBA00023239"/>
    </source>
</evidence>
<dbReference type="GO" id="GO:0046951">
    <property type="term" value="P:ketone body biosynthetic process"/>
    <property type="evidence" value="ECO:0007669"/>
    <property type="project" value="TreeGrafter"/>
</dbReference>
<keyword evidence="5" id="KW-0456">Lyase</keyword>
<evidence type="ECO:0000256" key="3">
    <source>
        <dbReference type="ARBA" id="ARBA00012910"/>
    </source>
</evidence>
<name>A0AAU9K690_9CILI</name>
<evidence type="ECO:0000313" key="9">
    <source>
        <dbReference type="Proteomes" id="UP001162131"/>
    </source>
</evidence>
<dbReference type="InterPro" id="IPR000891">
    <property type="entry name" value="PYR_CT"/>
</dbReference>
<dbReference type="GO" id="GO:0006552">
    <property type="term" value="P:L-leucine catabolic process"/>
    <property type="evidence" value="ECO:0007669"/>
    <property type="project" value="TreeGrafter"/>
</dbReference>
<sequence length="309" mass="33951">MRSLREIITQYRGRRFPSFVTIKEMGPRDGLQNEKSVVSTDTKVQFINRLSQCGYKSIEVTSFVSPKAVPQMADNYQVFQQIQKFEGISYPVLTPNMKGYDAAIQAGAKEVAVFTGASETFCQKNINCSIEESIRRFLPIMEKANDNNVQVRGYVSCVMGCPFEGDIDPAAVRQVAKRLNEIGCYEISLGDTIGIGTPEKTIAMLHEVLQEVPLEKLALHCHNTYGRAIQNILTGLEMGVSIVDSSIASLGGCPYAPGATGNVSTEDVVYVLSQLGVETGLDLQKLEETANWICAAIGRENRSLYRGSE</sequence>
<keyword evidence="9" id="KW-1185">Reference proteome</keyword>
<feature type="domain" description="Pyruvate carboxyltransferase" evidence="7">
    <location>
        <begin position="20"/>
        <end position="287"/>
    </location>
</feature>
<organism evidence="8 9">
    <name type="scientific">Blepharisma stoltei</name>
    <dbReference type="NCBI Taxonomy" id="1481888"/>
    <lineage>
        <taxon>Eukaryota</taxon>
        <taxon>Sar</taxon>
        <taxon>Alveolata</taxon>
        <taxon>Ciliophora</taxon>
        <taxon>Postciliodesmatophora</taxon>
        <taxon>Heterotrichea</taxon>
        <taxon>Heterotrichida</taxon>
        <taxon>Blepharismidae</taxon>
        <taxon>Blepharisma</taxon>
    </lineage>
</organism>
<dbReference type="PANTHER" id="PTHR42738">
    <property type="entry name" value="HYDROXYMETHYLGLUTARYL-COA LYASE"/>
    <property type="match status" value="1"/>
</dbReference>
<evidence type="ECO:0000259" key="7">
    <source>
        <dbReference type="PROSITE" id="PS50991"/>
    </source>
</evidence>
<dbReference type="AlphaFoldDB" id="A0AAU9K690"/>
<dbReference type="PANTHER" id="PTHR42738:SF7">
    <property type="entry name" value="HYDROXYMETHYLGLUTARYL-COA LYASE"/>
    <property type="match status" value="1"/>
</dbReference>
<dbReference type="InterPro" id="IPR043594">
    <property type="entry name" value="HMGL"/>
</dbReference>
<proteinExistence type="inferred from homology"/>
<dbReference type="GO" id="GO:0046872">
    <property type="term" value="F:metal ion binding"/>
    <property type="evidence" value="ECO:0007669"/>
    <property type="project" value="UniProtKB-KW"/>
</dbReference>
<dbReference type="Proteomes" id="UP001162131">
    <property type="component" value="Unassembled WGS sequence"/>
</dbReference>
<comment type="pathway">
    <text evidence="1">Metabolic intermediate metabolism; (S)-3-hydroxy-3-methylglutaryl-CoA degradation; acetoacetate from (S)-3-hydroxy-3-methylglutaryl-CoA: step 1/1.</text>
</comment>
<evidence type="ECO:0000256" key="1">
    <source>
        <dbReference type="ARBA" id="ARBA00005143"/>
    </source>
</evidence>
<dbReference type="CDD" id="cd07938">
    <property type="entry name" value="DRE_TIM_HMGL"/>
    <property type="match status" value="1"/>
</dbReference>
<comment type="caution">
    <text evidence="8">The sequence shown here is derived from an EMBL/GenBank/DDBJ whole genome shotgun (WGS) entry which is preliminary data.</text>
</comment>
<dbReference type="PROSITE" id="PS50991">
    <property type="entry name" value="PYR_CT"/>
    <property type="match status" value="1"/>
</dbReference>
<comment type="catalytic activity">
    <reaction evidence="6">
        <text>(3S)-3-hydroxy-3-methylglutaryl-CoA = acetoacetate + acetyl-CoA</text>
        <dbReference type="Rhea" id="RHEA:24404"/>
        <dbReference type="ChEBI" id="CHEBI:13705"/>
        <dbReference type="ChEBI" id="CHEBI:43074"/>
        <dbReference type="ChEBI" id="CHEBI:57288"/>
        <dbReference type="EC" id="4.1.3.4"/>
    </reaction>
</comment>
<dbReference type="SUPFAM" id="SSF51569">
    <property type="entry name" value="Aldolase"/>
    <property type="match status" value="1"/>
</dbReference>
<evidence type="ECO:0000256" key="2">
    <source>
        <dbReference type="ARBA" id="ARBA00009405"/>
    </source>
</evidence>
<dbReference type="GO" id="GO:0004419">
    <property type="term" value="F:hydroxymethylglutaryl-CoA lyase activity"/>
    <property type="evidence" value="ECO:0007669"/>
    <property type="project" value="UniProtKB-EC"/>
</dbReference>
<evidence type="ECO:0000313" key="8">
    <source>
        <dbReference type="EMBL" id="CAG9329468.1"/>
    </source>
</evidence>
<reference evidence="8" key="1">
    <citation type="submission" date="2021-09" db="EMBL/GenBank/DDBJ databases">
        <authorList>
            <consortium name="AG Swart"/>
            <person name="Singh M."/>
            <person name="Singh A."/>
            <person name="Seah K."/>
            <person name="Emmerich C."/>
        </authorList>
    </citation>
    <scope>NUCLEOTIDE SEQUENCE</scope>
    <source>
        <strain evidence="8">ATCC30299</strain>
    </source>
</reference>
<evidence type="ECO:0000256" key="6">
    <source>
        <dbReference type="ARBA" id="ARBA00049877"/>
    </source>
</evidence>
<gene>
    <name evidence="8" type="ORF">BSTOLATCC_MIC48288</name>
</gene>
<dbReference type="EMBL" id="CAJZBQ010000047">
    <property type="protein sequence ID" value="CAG9329468.1"/>
    <property type="molecule type" value="Genomic_DNA"/>
</dbReference>
<dbReference type="FunFam" id="3.20.20.70:FF:000201">
    <property type="entry name" value="Hydroxymethylglutaryl-CoA lyase"/>
    <property type="match status" value="1"/>
</dbReference>
<dbReference type="Gene3D" id="3.20.20.70">
    <property type="entry name" value="Aldolase class I"/>
    <property type="match status" value="1"/>
</dbReference>
<evidence type="ECO:0000256" key="4">
    <source>
        <dbReference type="ARBA" id="ARBA00022723"/>
    </source>
</evidence>
<comment type="similarity">
    <text evidence="2">Belongs to the HMG-CoA lyase family.</text>
</comment>